<feature type="transmembrane region" description="Helical" evidence="2">
    <location>
        <begin position="149"/>
        <end position="169"/>
    </location>
</feature>
<keyword evidence="4" id="KW-0808">Transferase</keyword>
<feature type="compositionally biased region" description="Basic and acidic residues" evidence="1">
    <location>
        <begin position="382"/>
        <end position="394"/>
    </location>
</feature>
<feature type="transmembrane region" description="Helical" evidence="2">
    <location>
        <begin position="331"/>
        <end position="353"/>
    </location>
</feature>
<dbReference type="RefSeq" id="WP_166283668.1">
    <property type="nucleotide sequence ID" value="NZ_JAANNP010000025.1"/>
</dbReference>
<evidence type="ECO:0000313" key="4">
    <source>
        <dbReference type="EMBL" id="NHC15350.1"/>
    </source>
</evidence>
<dbReference type="InterPro" id="IPR002656">
    <property type="entry name" value="Acyl_transf_3_dom"/>
</dbReference>
<evidence type="ECO:0000256" key="1">
    <source>
        <dbReference type="SAM" id="MobiDB-lite"/>
    </source>
</evidence>
<dbReference type="GO" id="GO:0016746">
    <property type="term" value="F:acyltransferase activity"/>
    <property type="evidence" value="ECO:0007669"/>
    <property type="project" value="UniProtKB-KW"/>
</dbReference>
<feature type="transmembrane region" description="Helical" evidence="2">
    <location>
        <begin position="176"/>
        <end position="192"/>
    </location>
</feature>
<dbReference type="Pfam" id="PF01757">
    <property type="entry name" value="Acyl_transf_3"/>
    <property type="match status" value="1"/>
</dbReference>
<evidence type="ECO:0000259" key="3">
    <source>
        <dbReference type="Pfam" id="PF01757"/>
    </source>
</evidence>
<gene>
    <name evidence="4" type="ORF">G9H71_16330</name>
</gene>
<feature type="region of interest" description="Disordered" evidence="1">
    <location>
        <begin position="368"/>
        <end position="394"/>
    </location>
</feature>
<keyword evidence="2" id="KW-0812">Transmembrane</keyword>
<keyword evidence="5" id="KW-1185">Reference proteome</keyword>
<dbReference type="EMBL" id="JAANNP010000025">
    <property type="protein sequence ID" value="NHC15350.1"/>
    <property type="molecule type" value="Genomic_DNA"/>
</dbReference>
<feature type="transmembrane region" description="Helical" evidence="2">
    <location>
        <begin position="93"/>
        <end position="114"/>
    </location>
</feature>
<name>A0ABX0H0J7_9ACTN</name>
<keyword evidence="4" id="KW-0012">Acyltransferase</keyword>
<organism evidence="4 5">
    <name type="scientific">Motilibacter deserti</name>
    <dbReference type="NCBI Taxonomy" id="2714956"/>
    <lineage>
        <taxon>Bacteria</taxon>
        <taxon>Bacillati</taxon>
        <taxon>Actinomycetota</taxon>
        <taxon>Actinomycetes</taxon>
        <taxon>Motilibacterales</taxon>
        <taxon>Motilibacteraceae</taxon>
        <taxon>Motilibacter</taxon>
    </lineage>
</organism>
<evidence type="ECO:0000313" key="5">
    <source>
        <dbReference type="Proteomes" id="UP000800981"/>
    </source>
</evidence>
<comment type="caution">
    <text evidence="4">The sequence shown here is derived from an EMBL/GenBank/DDBJ whole genome shotgun (WGS) entry which is preliminary data.</text>
</comment>
<dbReference type="InterPro" id="IPR050879">
    <property type="entry name" value="Acyltransferase_3"/>
</dbReference>
<keyword evidence="2" id="KW-1133">Transmembrane helix</keyword>
<feature type="transmembrane region" description="Helical" evidence="2">
    <location>
        <begin position="204"/>
        <end position="227"/>
    </location>
</feature>
<proteinExistence type="predicted"/>
<feature type="domain" description="Acyltransferase 3" evidence="3">
    <location>
        <begin position="12"/>
        <end position="350"/>
    </location>
</feature>
<accession>A0ABX0H0J7</accession>
<keyword evidence="2" id="KW-0472">Membrane</keyword>
<dbReference type="PANTHER" id="PTHR23028">
    <property type="entry name" value="ACETYLTRANSFERASE"/>
    <property type="match status" value="1"/>
</dbReference>
<sequence length="394" mass="42455">MGTVGGRVRRPGVDGARALACLMVLAFHSWEFAGSPSSHGLGAMFELNAGVDLFMILSGFCLMLPLLERQNGVERFDWRTYLRRRVRRIAPPYYAAIAYAVALPAVLVAGYRALGISASWQPLPSAADLFTHLTFTHSLFPEYWNGISGSFWSLGLEMQFYLLFPLLVLALRRRGALVLALGAAASVAYRVVLDLNPQPEPMGLLLTLNAAGRLMEFCAGALAAVLVARTARQLTVPLAVVAGVCIAGGLVRNAPLAHLPARELLLSTGFAALLALAARPGNAVSAALSVRWLAWLGFVSYSVFLLHQQTLYYFQQGLEKALGVPQGAPTLALELTVGLALVLAVSWGFHRLVELPFMRPARRPLHARPAGSASLVPGQRRAGQDVRPEPAFRG</sequence>
<protein>
    <submittedName>
        <fullName evidence="4">Acyltransferase</fullName>
    </submittedName>
</protein>
<feature type="transmembrane region" description="Helical" evidence="2">
    <location>
        <begin position="50"/>
        <end position="67"/>
    </location>
</feature>
<reference evidence="4 5" key="1">
    <citation type="submission" date="2020-03" db="EMBL/GenBank/DDBJ databases">
        <title>Two novel Motilibacter sp.</title>
        <authorList>
            <person name="Liu S."/>
        </authorList>
    </citation>
    <scope>NUCLEOTIDE SEQUENCE [LARGE SCALE GENOMIC DNA]</scope>
    <source>
        <strain evidence="4 5">E257</strain>
    </source>
</reference>
<dbReference type="Proteomes" id="UP000800981">
    <property type="component" value="Unassembled WGS sequence"/>
</dbReference>
<feature type="transmembrane region" description="Helical" evidence="2">
    <location>
        <begin position="234"/>
        <end position="252"/>
    </location>
</feature>
<feature type="transmembrane region" description="Helical" evidence="2">
    <location>
        <begin position="292"/>
        <end position="311"/>
    </location>
</feature>
<evidence type="ECO:0000256" key="2">
    <source>
        <dbReference type="SAM" id="Phobius"/>
    </source>
</evidence>
<feature type="transmembrane region" description="Helical" evidence="2">
    <location>
        <begin position="12"/>
        <end position="30"/>
    </location>
</feature>
<feature type="transmembrane region" description="Helical" evidence="2">
    <location>
        <begin position="264"/>
        <end position="280"/>
    </location>
</feature>
<dbReference type="PANTHER" id="PTHR23028:SF53">
    <property type="entry name" value="ACYL_TRANSF_3 DOMAIN-CONTAINING PROTEIN"/>
    <property type="match status" value="1"/>
</dbReference>